<dbReference type="Gene3D" id="2.130.10.10">
    <property type="entry name" value="YVTN repeat-like/Quinoprotein amine dehydrogenase"/>
    <property type="match status" value="3"/>
</dbReference>
<dbReference type="AlphaFoldDB" id="A0A2R6NKJ5"/>
<dbReference type="InterPro" id="IPR036322">
    <property type="entry name" value="WD40_repeat_dom_sf"/>
</dbReference>
<gene>
    <name evidence="7" type="ORF">PHLCEN_2v11207</name>
</gene>
<evidence type="ECO:0000313" key="7">
    <source>
        <dbReference type="EMBL" id="PSR72904.1"/>
    </source>
</evidence>
<feature type="domain" description="RSE1/DDB1/CPSF1 first beta-propeller" evidence="5">
    <location>
        <begin position="36"/>
        <end position="214"/>
    </location>
</feature>
<feature type="region of interest" description="Disordered" evidence="3">
    <location>
        <begin position="88"/>
        <end position="121"/>
    </location>
</feature>
<keyword evidence="8" id="KW-1185">Reference proteome</keyword>
<evidence type="ECO:0000259" key="5">
    <source>
        <dbReference type="Pfam" id="PF10433"/>
    </source>
</evidence>
<accession>A0A2R6NKJ5</accession>
<dbReference type="Gene3D" id="1.10.150.910">
    <property type="match status" value="1"/>
</dbReference>
<feature type="domain" description="RSE1/DDB1/CPSF1 C-terminal" evidence="4">
    <location>
        <begin position="720"/>
        <end position="1042"/>
    </location>
</feature>
<name>A0A2R6NKJ5_9APHY</name>
<dbReference type="Proteomes" id="UP000186601">
    <property type="component" value="Unassembled WGS sequence"/>
</dbReference>
<evidence type="ECO:0000259" key="6">
    <source>
        <dbReference type="Pfam" id="PF23726"/>
    </source>
</evidence>
<dbReference type="Pfam" id="PF10433">
    <property type="entry name" value="Beta-prop_RSE1_1st"/>
    <property type="match status" value="1"/>
</dbReference>
<evidence type="ECO:0000256" key="1">
    <source>
        <dbReference type="ARBA" id="ARBA00004123"/>
    </source>
</evidence>
<dbReference type="InterPro" id="IPR050358">
    <property type="entry name" value="RSE1/DDB1/CFT1"/>
</dbReference>
<dbReference type="PANTHER" id="PTHR10644">
    <property type="entry name" value="DNA REPAIR/RNA PROCESSING CPSF FAMILY"/>
    <property type="match status" value="1"/>
</dbReference>
<evidence type="ECO:0008006" key="9">
    <source>
        <dbReference type="Google" id="ProtNLM"/>
    </source>
</evidence>
<sequence>MQRVQLLARDINLKSQDLSISYSLFLSNTILPASAFPDTENQPMLIPIPPFALAPEDEDEGEKHCIGGVLVAGGRKILFYELTSKETRKRQKDKDKRQTKRKASSAKEDTELAREKEKEKDAKKLKARASVKWPWSEVTAWCPADDEMRRFFISDMYGRLAMLVVGEAPDLMLIPLGDTSAPTTLSYLSSQVLYVGSHTGDAQLIRIHATAQTNLDTDTLPISNGFQTILPTELAKQVQRREPQGEDYEMHDNAEQKEKEREIRNGRIINGKGSYVEVLDSYRNLAPILDAVSADTDDSGQPQIVTCSGGANTGSLNIVRTGADFQELAVLRDIHSVMNIWPIRSSFESSTDSHILVSTLQGTLLFRIDGRETFTHLDASLAGFLTDTPTLASANIAKRVTVNNKSTYIDSHFVVQVTSTCVTLIEYDSALQVFDRTRETWVPEQHNPLWKSKEIVAASLNSSQFLVALSGGTIVLLNLNETGKFQFLNSYDFHGMEVSTVSCAPFDRSKHFSVYAAAAFWDSNIVRILSLKDRTLNTICEVTLPSVARSLLLHNFGTGHKSDTDYHPYVVAGLIDGTVACLRFQNNEMQDKKIFPLGTAPVSLAACTVDQKPVVLAVGSRSSILDWERQRPHQSSVMVKNLVAGSWLNATDFPGCQILATPSSLIIGQIRGVGKMQVRSVPLGYDNPRRITYHPDHKVFGVVCQRQEASRVGDSEIIHSSFVVFDDATFERLGEFGCESDEFITAVHALKRTDYIAVGTMRYHHGESEPSSGRILLFSLKSVHTGGGSNTIDIVATQEAEGCVFGLTDTNGQIAAAVNSSVDLYSIVEEETPGNTAQDAKVALRLTRTARWNHNYLINNIVAYEQSLITSDAISSVSVLRVVGMDLKTVARDYGPLNPIAVEAARNNGVIGANMACNLFTFSVQQRQDRSVLERDGHYHIGDVVTKFVPGELNTQDAHESRYFEPEQLFFTSSGCIGLVFHIADEAVSLHLTALQNNMAETILGPGDIRHNQWRTPANSRGRSDADQAIGFLDGDFLEQFLTHPHAAQLLEGNNPAKRVALSQHEAEGILEKLQSRH</sequence>
<dbReference type="SUPFAM" id="SSF50978">
    <property type="entry name" value="WD40 repeat-like"/>
    <property type="match status" value="1"/>
</dbReference>
<dbReference type="InterPro" id="IPR018846">
    <property type="entry name" value="Beta-prop_RSE1/DDB1/CPSF1_1st"/>
</dbReference>
<dbReference type="GO" id="GO:0005634">
    <property type="term" value="C:nucleus"/>
    <property type="evidence" value="ECO:0007669"/>
    <property type="project" value="UniProtKB-SubCell"/>
</dbReference>
<reference evidence="7 8" key="1">
    <citation type="submission" date="2018-02" db="EMBL/GenBank/DDBJ databases">
        <title>Genome sequence of the basidiomycete white-rot fungus Phlebia centrifuga.</title>
        <authorList>
            <person name="Granchi Z."/>
            <person name="Peng M."/>
            <person name="de Vries R.P."/>
            <person name="Hilden K."/>
            <person name="Makela M.R."/>
            <person name="Grigoriev I."/>
            <person name="Riley R."/>
        </authorList>
    </citation>
    <scope>NUCLEOTIDE SEQUENCE [LARGE SCALE GENOMIC DNA]</scope>
    <source>
        <strain evidence="7 8">FBCC195</strain>
    </source>
</reference>
<evidence type="ECO:0000259" key="4">
    <source>
        <dbReference type="Pfam" id="PF03178"/>
    </source>
</evidence>
<dbReference type="Pfam" id="PF23726">
    <property type="entry name" value="Beta-prop_RSE1_2nd"/>
    <property type="match status" value="1"/>
</dbReference>
<feature type="compositionally biased region" description="Basic residues" evidence="3">
    <location>
        <begin position="88"/>
        <end position="104"/>
    </location>
</feature>
<dbReference type="InterPro" id="IPR004871">
    <property type="entry name" value="RSE1/DDB1/CPSF1_C"/>
</dbReference>
<organism evidence="7 8">
    <name type="scientific">Hermanssonia centrifuga</name>
    <dbReference type="NCBI Taxonomy" id="98765"/>
    <lineage>
        <taxon>Eukaryota</taxon>
        <taxon>Fungi</taxon>
        <taxon>Dikarya</taxon>
        <taxon>Basidiomycota</taxon>
        <taxon>Agaricomycotina</taxon>
        <taxon>Agaricomycetes</taxon>
        <taxon>Polyporales</taxon>
        <taxon>Meruliaceae</taxon>
        <taxon>Hermanssonia</taxon>
    </lineage>
</organism>
<keyword evidence="2" id="KW-0539">Nucleus</keyword>
<dbReference type="EMBL" id="MLYV02001125">
    <property type="protein sequence ID" value="PSR72904.1"/>
    <property type="molecule type" value="Genomic_DNA"/>
</dbReference>
<evidence type="ECO:0000256" key="2">
    <source>
        <dbReference type="ARBA" id="ARBA00023242"/>
    </source>
</evidence>
<comment type="caution">
    <text evidence="7">The sequence shown here is derived from an EMBL/GenBank/DDBJ whole genome shotgun (WGS) entry which is preliminary data.</text>
</comment>
<dbReference type="OrthoDB" id="433457at2759"/>
<proteinExistence type="predicted"/>
<dbReference type="Pfam" id="PF03178">
    <property type="entry name" value="CPSF_A"/>
    <property type="match status" value="1"/>
</dbReference>
<comment type="subcellular location">
    <subcellularLocation>
        <location evidence="1">Nucleus</location>
    </subcellularLocation>
</comment>
<dbReference type="InterPro" id="IPR015943">
    <property type="entry name" value="WD40/YVTN_repeat-like_dom_sf"/>
</dbReference>
<evidence type="ECO:0000256" key="3">
    <source>
        <dbReference type="SAM" id="MobiDB-lite"/>
    </source>
</evidence>
<dbReference type="GO" id="GO:0003676">
    <property type="term" value="F:nucleic acid binding"/>
    <property type="evidence" value="ECO:0007669"/>
    <property type="project" value="InterPro"/>
</dbReference>
<feature type="compositionally biased region" description="Basic and acidic residues" evidence="3">
    <location>
        <begin position="105"/>
        <end position="121"/>
    </location>
</feature>
<dbReference type="InterPro" id="IPR058543">
    <property type="entry name" value="Beta-prop_RSE1/DDB1/CPSF1_2nd"/>
</dbReference>
<dbReference type="STRING" id="98765.A0A2R6NKJ5"/>
<feature type="region of interest" description="Disordered" evidence="3">
    <location>
        <begin position="239"/>
        <end position="259"/>
    </location>
</feature>
<evidence type="ECO:0000313" key="8">
    <source>
        <dbReference type="Proteomes" id="UP000186601"/>
    </source>
</evidence>
<protein>
    <recommendedName>
        <fullName evidence="9">DNA damage-binding protein 1</fullName>
    </recommendedName>
</protein>
<feature type="domain" description="RSE1/DDB1/CPSF1 second beta-propeller" evidence="6">
    <location>
        <begin position="326"/>
        <end position="670"/>
    </location>
</feature>